<name>A0A375ED45_9BURK</name>
<geneLocation type="plasmid" evidence="2">
    <name>I</name>
</geneLocation>
<protein>
    <submittedName>
        <fullName evidence="1">Uncharacterized protein</fullName>
    </submittedName>
</protein>
<evidence type="ECO:0000313" key="2">
    <source>
        <dbReference type="EMBL" id="SPD48830.1"/>
    </source>
</evidence>
<geneLocation type="plasmid" evidence="3">
    <name>cbm2613_p</name>
</geneLocation>
<accession>A0A375ED45</accession>
<evidence type="ECO:0000313" key="3">
    <source>
        <dbReference type="Proteomes" id="UP000256952"/>
    </source>
</evidence>
<evidence type="ECO:0000313" key="1">
    <source>
        <dbReference type="EMBL" id="SOZ74364.1"/>
    </source>
</evidence>
<dbReference type="Proteomes" id="UP000256952">
    <property type="component" value="Plasmid CBM2613_p"/>
</dbReference>
<dbReference type="EMBL" id="LT984809">
    <property type="protein sequence ID" value="SPD48830.1"/>
    <property type="molecule type" value="Genomic_DNA"/>
</dbReference>
<geneLocation type="plasmid" evidence="1">
    <name>CBM2613_p</name>
</geneLocation>
<sequence>MGCRPPKWPSVRVCSTAWSRSLACYPFVSLEFVIAEELCFQSRSMKVLTGAPVSMVEPYTKLLGEEKRAPVPIMRLRMPSKA</sequence>
<keyword evidence="1" id="KW-0614">Plasmid</keyword>
<reference evidence="2 3" key="2">
    <citation type="submission" date="2018-01" db="EMBL/GenBank/DDBJ databases">
        <authorList>
            <person name="Gaut B.S."/>
            <person name="Morton B.R."/>
            <person name="Clegg M.T."/>
            <person name="Duvall M.R."/>
        </authorList>
    </citation>
    <scope>NUCLEOTIDE SEQUENCE [LARGE SCALE GENOMIC DNA]</scope>
    <source>
        <strain evidence="2">Cupriavidus taiwanensis STM 8555</strain>
        <plasmid evidence="2">I</plasmid>
        <plasmid evidence="3">Plasmid cbm2613_p</plasmid>
    </source>
</reference>
<gene>
    <name evidence="2" type="ORF">CBM2612_P0175</name>
    <name evidence="1" type="ORF">CBM2613_P10012</name>
</gene>
<proteinExistence type="predicted"/>
<organism evidence="1 3">
    <name type="scientific">Cupriavidus taiwanensis</name>
    <dbReference type="NCBI Taxonomy" id="164546"/>
    <lineage>
        <taxon>Bacteria</taxon>
        <taxon>Pseudomonadati</taxon>
        <taxon>Pseudomonadota</taxon>
        <taxon>Betaproteobacteria</taxon>
        <taxon>Burkholderiales</taxon>
        <taxon>Burkholderiaceae</taxon>
        <taxon>Cupriavidus</taxon>
    </lineage>
</organism>
<reference evidence="1" key="1">
    <citation type="submission" date="2018-01" db="EMBL/GenBank/DDBJ databases">
        <authorList>
            <person name="Clerissi C."/>
        </authorList>
    </citation>
    <scope>NUCLEOTIDE SEQUENCE</scope>
    <source>
        <strain evidence="1">Cupriavidus taiwanensis STM 8556</strain>
        <plasmid evidence="1">CBM2613_p</plasmid>
    </source>
</reference>
<dbReference type="AlphaFoldDB" id="A0A375ED45"/>
<dbReference type="EMBL" id="LT976981">
    <property type="protein sequence ID" value="SOZ74364.1"/>
    <property type="molecule type" value="Genomic_DNA"/>
</dbReference>